<dbReference type="AlphaFoldDB" id="A0A645E136"/>
<protein>
    <submittedName>
        <fullName evidence="8">Bacitracin export permease protein BceB</fullName>
    </submittedName>
</protein>
<evidence type="ECO:0000256" key="4">
    <source>
        <dbReference type="ARBA" id="ARBA00022989"/>
    </source>
</evidence>
<keyword evidence="4 6" id="KW-1133">Transmembrane helix</keyword>
<sequence>MHKYIGALDLYKQPTVVVSDNTYQRYRSQAGTDGMATFYGFQFDDDMKSGRTVDAINQFIPVRFHISGLPGNMSYIGIYKANFALFGSYVFIGFFLGILFLLASGSVMYYKLIMEAQEEAPRYEILRKTGMKKGEVLSSVAKQLGLIYGIPLFVGLIHTVFALLTYNRMLGSMGQETPTLQNAAMAVILFVAVYGAFYALSVKSYHGIVWKRAGGSTNLL</sequence>
<dbReference type="InterPro" id="IPR003838">
    <property type="entry name" value="ABC3_permease_C"/>
</dbReference>
<evidence type="ECO:0000313" key="8">
    <source>
        <dbReference type="EMBL" id="MPM94302.1"/>
    </source>
</evidence>
<proteinExistence type="predicted"/>
<comment type="caution">
    <text evidence="8">The sequence shown here is derived from an EMBL/GenBank/DDBJ whole genome shotgun (WGS) entry which is preliminary data.</text>
</comment>
<evidence type="ECO:0000256" key="3">
    <source>
        <dbReference type="ARBA" id="ARBA00022692"/>
    </source>
</evidence>
<feature type="transmembrane region" description="Helical" evidence="6">
    <location>
        <begin position="146"/>
        <end position="167"/>
    </location>
</feature>
<keyword evidence="3 6" id="KW-0812">Transmembrane</keyword>
<organism evidence="8">
    <name type="scientific">bioreactor metagenome</name>
    <dbReference type="NCBI Taxonomy" id="1076179"/>
    <lineage>
        <taxon>unclassified sequences</taxon>
        <taxon>metagenomes</taxon>
        <taxon>ecological metagenomes</taxon>
    </lineage>
</organism>
<dbReference type="Pfam" id="PF02687">
    <property type="entry name" value="FtsX"/>
    <property type="match status" value="1"/>
</dbReference>
<reference evidence="8" key="1">
    <citation type="submission" date="2019-08" db="EMBL/GenBank/DDBJ databases">
        <authorList>
            <person name="Kucharzyk K."/>
            <person name="Murdoch R.W."/>
            <person name="Higgins S."/>
            <person name="Loffler F."/>
        </authorList>
    </citation>
    <scope>NUCLEOTIDE SEQUENCE</scope>
</reference>
<dbReference type="InterPro" id="IPR052536">
    <property type="entry name" value="ABC-4_Integral_Memb_Prot"/>
</dbReference>
<name>A0A645E136_9ZZZZ</name>
<evidence type="ECO:0000256" key="6">
    <source>
        <dbReference type="SAM" id="Phobius"/>
    </source>
</evidence>
<feature type="transmembrane region" description="Helical" evidence="6">
    <location>
        <begin position="83"/>
        <end position="103"/>
    </location>
</feature>
<dbReference type="GO" id="GO:0005886">
    <property type="term" value="C:plasma membrane"/>
    <property type="evidence" value="ECO:0007669"/>
    <property type="project" value="UniProtKB-SubCell"/>
</dbReference>
<dbReference type="PANTHER" id="PTHR46795">
    <property type="entry name" value="ABC TRANSPORTER PERMEASE-RELATED-RELATED"/>
    <property type="match status" value="1"/>
</dbReference>
<evidence type="ECO:0000259" key="7">
    <source>
        <dbReference type="Pfam" id="PF02687"/>
    </source>
</evidence>
<feature type="transmembrane region" description="Helical" evidence="6">
    <location>
        <begin position="179"/>
        <end position="200"/>
    </location>
</feature>
<gene>
    <name evidence="8" type="primary">bceB_6</name>
    <name evidence="8" type="ORF">SDC9_141448</name>
</gene>
<feature type="domain" description="ABC3 transporter permease C-terminal" evidence="7">
    <location>
        <begin position="95"/>
        <end position="195"/>
    </location>
</feature>
<dbReference type="PANTHER" id="PTHR46795:SF3">
    <property type="entry name" value="ABC TRANSPORTER PERMEASE"/>
    <property type="match status" value="1"/>
</dbReference>
<evidence type="ECO:0000256" key="2">
    <source>
        <dbReference type="ARBA" id="ARBA00022475"/>
    </source>
</evidence>
<keyword evidence="5 6" id="KW-0472">Membrane</keyword>
<keyword evidence="2" id="KW-1003">Cell membrane</keyword>
<comment type="subcellular location">
    <subcellularLocation>
        <location evidence="1">Cell membrane</location>
        <topology evidence="1">Multi-pass membrane protein</topology>
    </subcellularLocation>
</comment>
<evidence type="ECO:0000256" key="1">
    <source>
        <dbReference type="ARBA" id="ARBA00004651"/>
    </source>
</evidence>
<accession>A0A645E136</accession>
<dbReference type="EMBL" id="VSSQ01040963">
    <property type="protein sequence ID" value="MPM94302.1"/>
    <property type="molecule type" value="Genomic_DNA"/>
</dbReference>
<evidence type="ECO:0000256" key="5">
    <source>
        <dbReference type="ARBA" id="ARBA00023136"/>
    </source>
</evidence>